<evidence type="ECO:0000313" key="1">
    <source>
        <dbReference type="EMBL" id="NYV27369.1"/>
    </source>
</evidence>
<sequence length="95" mass="11310">MENLLKRLEKFVVERDWNKFHTPENLSKSIIIEAAELLENFQWGEVSYDSENVEEEIADIMIYCLHLTNVLGLDPLEIINKKMDKNEIRFEKVKK</sequence>
<reference evidence="1 2" key="1">
    <citation type="submission" date="2020-05" db="EMBL/GenBank/DDBJ databases">
        <title>Streptobacillus felis strain LHL191014123.</title>
        <authorList>
            <person name="Fawzy A."/>
            <person name="Rau J."/>
            <person name="Risse K."/>
            <person name="Schauerte N."/>
            <person name="Geiger C."/>
            <person name="Blom J."/>
            <person name="Imirzalioglu C."/>
            <person name="Falgenhauer J."/>
            <person name="Bach A."/>
            <person name="Herden C."/>
            <person name="Eisenberg T."/>
        </authorList>
    </citation>
    <scope>NUCLEOTIDE SEQUENCE [LARGE SCALE GENOMIC DNA]</scope>
    <source>
        <strain evidence="1 2">LHL191014123</strain>
    </source>
</reference>
<comment type="caution">
    <text evidence="1">The sequence shown here is derived from an EMBL/GenBank/DDBJ whole genome shotgun (WGS) entry which is preliminary data.</text>
</comment>
<dbReference type="EMBL" id="JABMKT010000002">
    <property type="protein sequence ID" value="NYV27369.1"/>
    <property type="molecule type" value="Genomic_DNA"/>
</dbReference>
<organism evidence="1 2">
    <name type="scientific">Streptobacillus felis</name>
    <dbReference type="NCBI Taxonomy" id="1384509"/>
    <lineage>
        <taxon>Bacteria</taxon>
        <taxon>Fusobacteriati</taxon>
        <taxon>Fusobacteriota</taxon>
        <taxon>Fusobacteriia</taxon>
        <taxon>Fusobacteriales</taxon>
        <taxon>Leptotrichiaceae</taxon>
        <taxon>Streptobacillus</taxon>
    </lineage>
</organism>
<dbReference type="SUPFAM" id="SSF101386">
    <property type="entry name" value="all-alpha NTP pyrophosphatases"/>
    <property type="match status" value="1"/>
</dbReference>
<dbReference type="GO" id="GO:0047429">
    <property type="term" value="F:nucleoside triphosphate diphosphatase activity"/>
    <property type="evidence" value="ECO:0007669"/>
    <property type="project" value="InterPro"/>
</dbReference>
<proteinExistence type="predicted"/>
<dbReference type="Gene3D" id="1.10.287.1080">
    <property type="entry name" value="MazG-like"/>
    <property type="match status" value="1"/>
</dbReference>
<dbReference type="CDD" id="cd11537">
    <property type="entry name" value="NTP-PPase_RS21-C6_like"/>
    <property type="match status" value="1"/>
</dbReference>
<dbReference type="RefSeq" id="WP_180135298.1">
    <property type="nucleotide sequence ID" value="NZ_JABMKT010000002.1"/>
</dbReference>
<keyword evidence="1" id="KW-0378">Hydrolase</keyword>
<evidence type="ECO:0000313" key="2">
    <source>
        <dbReference type="Proteomes" id="UP000526184"/>
    </source>
</evidence>
<dbReference type="GO" id="GO:0009143">
    <property type="term" value="P:nucleoside triphosphate catabolic process"/>
    <property type="evidence" value="ECO:0007669"/>
    <property type="project" value="InterPro"/>
</dbReference>
<dbReference type="AlphaFoldDB" id="A0A7Z0PDQ4"/>
<protein>
    <submittedName>
        <fullName evidence="1">Nucleotide pyrophosphohydrolase</fullName>
    </submittedName>
</protein>
<dbReference type="PANTHER" id="PTHR46523">
    <property type="entry name" value="DCTP PYROPHOSPHATASE 1"/>
    <property type="match status" value="1"/>
</dbReference>
<name>A0A7Z0PDQ4_9FUSO</name>
<dbReference type="PIRSF" id="PIRSF029826">
    <property type="entry name" value="UCP029826_pph"/>
    <property type="match status" value="1"/>
</dbReference>
<dbReference type="PANTHER" id="PTHR46523:SF1">
    <property type="entry name" value="DCTP PYROPHOSPHATASE 1"/>
    <property type="match status" value="1"/>
</dbReference>
<keyword evidence="2" id="KW-1185">Reference proteome</keyword>
<dbReference type="Pfam" id="PF12643">
    <property type="entry name" value="MazG-like"/>
    <property type="match status" value="1"/>
</dbReference>
<accession>A0A7Z0PDQ4</accession>
<dbReference type="InterPro" id="IPR052555">
    <property type="entry name" value="dCTP_Pyrophosphatase"/>
</dbReference>
<dbReference type="InterPro" id="IPR025984">
    <property type="entry name" value="DCTPP"/>
</dbReference>
<gene>
    <name evidence="1" type="ORF">HP397_00825</name>
</gene>
<dbReference type="Proteomes" id="UP000526184">
    <property type="component" value="Unassembled WGS sequence"/>
</dbReference>